<accession>A0A6L9EDM6</accession>
<dbReference type="SMART" id="SM00342">
    <property type="entry name" value="HTH_ARAC"/>
    <property type="match status" value="1"/>
</dbReference>
<organism evidence="5 6">
    <name type="scientific">Poritiphilus flavus</name>
    <dbReference type="NCBI Taxonomy" id="2697053"/>
    <lineage>
        <taxon>Bacteria</taxon>
        <taxon>Pseudomonadati</taxon>
        <taxon>Bacteroidota</taxon>
        <taxon>Flavobacteriia</taxon>
        <taxon>Flavobacteriales</taxon>
        <taxon>Flavobacteriaceae</taxon>
        <taxon>Poritiphilus</taxon>
    </lineage>
</organism>
<dbReference type="GO" id="GO:0003700">
    <property type="term" value="F:DNA-binding transcription factor activity"/>
    <property type="evidence" value="ECO:0007669"/>
    <property type="project" value="InterPro"/>
</dbReference>
<comment type="caution">
    <text evidence="5">The sequence shown here is derived from an EMBL/GenBank/DDBJ whole genome shotgun (WGS) entry which is preliminary data.</text>
</comment>
<dbReference type="PANTHER" id="PTHR43280">
    <property type="entry name" value="ARAC-FAMILY TRANSCRIPTIONAL REGULATOR"/>
    <property type="match status" value="1"/>
</dbReference>
<dbReference type="RefSeq" id="WP_161435819.1">
    <property type="nucleotide sequence ID" value="NZ_WXYO01000005.1"/>
</dbReference>
<dbReference type="InterPro" id="IPR009057">
    <property type="entry name" value="Homeodomain-like_sf"/>
</dbReference>
<reference evidence="5 6" key="1">
    <citation type="submission" date="2020-01" db="EMBL/GenBank/DDBJ databases">
        <title>Bacteria diversity of Porities sp.</title>
        <authorList>
            <person name="Wang G."/>
        </authorList>
    </citation>
    <scope>NUCLEOTIDE SEQUENCE [LARGE SCALE GENOMIC DNA]</scope>
    <source>
        <strain evidence="5 6">R33</strain>
    </source>
</reference>
<evidence type="ECO:0000313" key="5">
    <source>
        <dbReference type="EMBL" id="NAS12790.1"/>
    </source>
</evidence>
<dbReference type="Pfam" id="PF22200">
    <property type="entry name" value="ExsA_N"/>
    <property type="match status" value="1"/>
</dbReference>
<dbReference type="Gene3D" id="1.10.10.60">
    <property type="entry name" value="Homeodomain-like"/>
    <property type="match status" value="2"/>
</dbReference>
<dbReference type="PRINTS" id="PR00032">
    <property type="entry name" value="HTHARAC"/>
</dbReference>
<dbReference type="PANTHER" id="PTHR43280:SF2">
    <property type="entry name" value="HTH-TYPE TRANSCRIPTIONAL REGULATOR EXSA"/>
    <property type="match status" value="1"/>
</dbReference>
<gene>
    <name evidence="5" type="ORF">GTQ38_12295</name>
</gene>
<evidence type="ECO:0000256" key="2">
    <source>
        <dbReference type="ARBA" id="ARBA00023125"/>
    </source>
</evidence>
<evidence type="ECO:0000256" key="1">
    <source>
        <dbReference type="ARBA" id="ARBA00023015"/>
    </source>
</evidence>
<keyword evidence="2" id="KW-0238">DNA-binding</keyword>
<dbReference type="SUPFAM" id="SSF46689">
    <property type="entry name" value="Homeodomain-like"/>
    <property type="match status" value="2"/>
</dbReference>
<name>A0A6L9EDM6_9FLAO</name>
<dbReference type="EMBL" id="WXYO01000005">
    <property type="protein sequence ID" value="NAS12790.1"/>
    <property type="molecule type" value="Genomic_DNA"/>
</dbReference>
<dbReference type="Pfam" id="PF12833">
    <property type="entry name" value="HTH_18"/>
    <property type="match status" value="1"/>
</dbReference>
<dbReference type="AlphaFoldDB" id="A0A6L9EDM6"/>
<evidence type="ECO:0000256" key="3">
    <source>
        <dbReference type="ARBA" id="ARBA00023163"/>
    </source>
</evidence>
<dbReference type="PROSITE" id="PS01124">
    <property type="entry name" value="HTH_ARAC_FAMILY_2"/>
    <property type="match status" value="1"/>
</dbReference>
<keyword evidence="6" id="KW-1185">Reference proteome</keyword>
<dbReference type="Proteomes" id="UP000475249">
    <property type="component" value="Unassembled WGS sequence"/>
</dbReference>
<keyword evidence="3" id="KW-0804">Transcription</keyword>
<dbReference type="InterPro" id="IPR054015">
    <property type="entry name" value="ExsA-like_N"/>
</dbReference>
<proteinExistence type="predicted"/>
<protein>
    <submittedName>
        <fullName evidence="5">Helix-turn-helix domain-containing protein</fullName>
    </submittedName>
</protein>
<feature type="domain" description="HTH araC/xylS-type" evidence="4">
    <location>
        <begin position="183"/>
        <end position="281"/>
    </location>
</feature>
<evidence type="ECO:0000259" key="4">
    <source>
        <dbReference type="PROSITE" id="PS01124"/>
    </source>
</evidence>
<dbReference type="InterPro" id="IPR018060">
    <property type="entry name" value="HTH_AraC"/>
</dbReference>
<dbReference type="GO" id="GO:0043565">
    <property type="term" value="F:sequence-specific DNA binding"/>
    <property type="evidence" value="ECO:0007669"/>
    <property type="project" value="InterPro"/>
</dbReference>
<evidence type="ECO:0000313" key="6">
    <source>
        <dbReference type="Proteomes" id="UP000475249"/>
    </source>
</evidence>
<keyword evidence="1" id="KW-0805">Transcription regulation</keyword>
<sequence>MKVVPQAFYQHPNIEKVLVDGLSAVILKKVSQADLQNERYLAAHALTYVRNGSLQVEAVDGQLLRVPKNHFVFIPKGLYMISDIIPQDEFFEAMVFFFDETLTDTFLERFDPDVDKASGELLLIPHNDDLRLFADNLSALYRGKNHHQFTTPKLLELLHLLSLSPQGEDFVNRLKALKKRNKKSLKAFMDEHYDKPLDIKDYAYLTGRSISTFQRDFKRRFHSSPKQWLIEKRLRKAASLLRHSTLSVNEVKLAVGYENISHFIKAFHKKYGSSPKQFQLQYRKNMFI</sequence>
<dbReference type="InterPro" id="IPR020449">
    <property type="entry name" value="Tscrpt_reg_AraC-type_HTH"/>
</dbReference>